<sequence length="180" mass="20160">MSFLFGLFRFLTWGNIVVACFFILFMLMSLLLAPSPLSLLMSLVLLGAVLYHNILCTQLQRTIANPGTPLPETLPRTILVSGIIAFMYAILVAVNLIFISRVADSELMKMMNTSALKETDGVSAEDILRLGRRMAIILGSIHAAAIAVNCELSRIFFNRWRKDQQEKEEDSNSFFDINNP</sequence>
<dbReference type="EMBL" id="JAGHKP010000004">
    <property type="protein sequence ID" value="MBO9154487.1"/>
    <property type="molecule type" value="Genomic_DNA"/>
</dbReference>
<proteinExistence type="predicted"/>
<keyword evidence="1" id="KW-1133">Transmembrane helix</keyword>
<feature type="transmembrane region" description="Helical" evidence="1">
    <location>
        <begin position="39"/>
        <end position="56"/>
    </location>
</feature>
<accession>A0ABS3YIG8</accession>
<keyword evidence="3" id="KW-1185">Reference proteome</keyword>
<evidence type="ECO:0000313" key="2">
    <source>
        <dbReference type="EMBL" id="MBO9154487.1"/>
    </source>
</evidence>
<keyword evidence="1" id="KW-0472">Membrane</keyword>
<keyword evidence="1" id="KW-0812">Transmembrane</keyword>
<dbReference type="RefSeq" id="WP_209147606.1">
    <property type="nucleotide sequence ID" value="NZ_JAGHKP010000004.1"/>
</dbReference>
<gene>
    <name evidence="2" type="ORF">J7I43_19835</name>
</gene>
<evidence type="ECO:0000313" key="3">
    <source>
        <dbReference type="Proteomes" id="UP000679126"/>
    </source>
</evidence>
<feature type="transmembrane region" description="Helical" evidence="1">
    <location>
        <begin position="77"/>
        <end position="99"/>
    </location>
</feature>
<organism evidence="2 3">
    <name type="scientific">Chitinophaga chungangae</name>
    <dbReference type="NCBI Taxonomy" id="2821488"/>
    <lineage>
        <taxon>Bacteria</taxon>
        <taxon>Pseudomonadati</taxon>
        <taxon>Bacteroidota</taxon>
        <taxon>Chitinophagia</taxon>
        <taxon>Chitinophagales</taxon>
        <taxon>Chitinophagaceae</taxon>
        <taxon>Chitinophaga</taxon>
    </lineage>
</organism>
<feature type="transmembrane region" description="Helical" evidence="1">
    <location>
        <begin position="12"/>
        <end position="33"/>
    </location>
</feature>
<comment type="caution">
    <text evidence="2">The sequence shown here is derived from an EMBL/GenBank/DDBJ whole genome shotgun (WGS) entry which is preliminary data.</text>
</comment>
<dbReference type="Proteomes" id="UP000679126">
    <property type="component" value="Unassembled WGS sequence"/>
</dbReference>
<protein>
    <submittedName>
        <fullName evidence="2">Uncharacterized protein</fullName>
    </submittedName>
</protein>
<evidence type="ECO:0000256" key="1">
    <source>
        <dbReference type="SAM" id="Phobius"/>
    </source>
</evidence>
<reference evidence="3" key="1">
    <citation type="submission" date="2021-03" db="EMBL/GenBank/DDBJ databases">
        <title>Assistant Professor.</title>
        <authorList>
            <person name="Huq M.A."/>
        </authorList>
    </citation>
    <scope>NUCLEOTIDE SEQUENCE [LARGE SCALE GENOMIC DNA]</scope>
    <source>
        <strain evidence="3">MAH-28</strain>
    </source>
</reference>
<name>A0ABS3YIG8_9BACT</name>
<feature type="transmembrane region" description="Helical" evidence="1">
    <location>
        <begin position="135"/>
        <end position="157"/>
    </location>
</feature>